<dbReference type="EMBL" id="QRDT01000011">
    <property type="protein sequence ID" value="RED33275.1"/>
    <property type="molecule type" value="Genomic_DNA"/>
</dbReference>
<dbReference type="Gene3D" id="3.30.450.20">
    <property type="entry name" value="PAS domain"/>
    <property type="match status" value="1"/>
</dbReference>
<dbReference type="Gene3D" id="3.30.450.270">
    <property type="match status" value="1"/>
</dbReference>
<feature type="domain" description="Phytochrome chromophore attachment site" evidence="12">
    <location>
        <begin position="167"/>
        <end position="325"/>
    </location>
</feature>
<feature type="region of interest" description="Disordered" evidence="11">
    <location>
        <begin position="1"/>
        <end position="23"/>
    </location>
</feature>
<evidence type="ECO:0000256" key="10">
    <source>
        <dbReference type="ARBA" id="ARBA00023170"/>
    </source>
</evidence>
<feature type="compositionally biased region" description="Low complexity" evidence="11">
    <location>
        <begin position="1"/>
        <end position="22"/>
    </location>
</feature>
<keyword evidence="7" id="KW-0808">Transferase</keyword>
<name>A0A336JZA4_9BRAD</name>
<proteinExistence type="inferred from homology"/>
<evidence type="ECO:0000256" key="9">
    <source>
        <dbReference type="ARBA" id="ARBA00022991"/>
    </source>
</evidence>
<dbReference type="InterPro" id="IPR013654">
    <property type="entry name" value="PAS_2"/>
</dbReference>
<dbReference type="InterPro" id="IPR043150">
    <property type="entry name" value="Phytochrome_PHY_sf"/>
</dbReference>
<dbReference type="PROSITE" id="PS50109">
    <property type="entry name" value="HIS_KIN"/>
    <property type="match status" value="1"/>
</dbReference>
<dbReference type="GO" id="GO:0000156">
    <property type="term" value="F:phosphorelay response regulator activity"/>
    <property type="evidence" value="ECO:0007669"/>
    <property type="project" value="TreeGrafter"/>
</dbReference>
<dbReference type="EC" id="2.7.13.3" evidence="3"/>
<dbReference type="Gene3D" id="3.30.565.10">
    <property type="entry name" value="Histidine kinase-like ATPase, C-terminal domain"/>
    <property type="match status" value="1"/>
</dbReference>
<keyword evidence="17" id="KW-1185">Reference proteome</keyword>
<dbReference type="Gene3D" id="1.10.287.130">
    <property type="match status" value="1"/>
</dbReference>
<dbReference type="GO" id="GO:0009584">
    <property type="term" value="P:detection of visible light"/>
    <property type="evidence" value="ECO:0007669"/>
    <property type="project" value="InterPro"/>
</dbReference>
<gene>
    <name evidence="14" type="ORF">BJ125_111112</name>
    <name evidence="15" type="ORF">SAMN05892882_111112</name>
</gene>
<dbReference type="InterPro" id="IPR003661">
    <property type="entry name" value="HisK_dim/P_dom"/>
</dbReference>
<dbReference type="InterPro" id="IPR003018">
    <property type="entry name" value="GAF"/>
</dbReference>
<accession>A0A336JZA4</accession>
<evidence type="ECO:0000313" key="15">
    <source>
        <dbReference type="EMBL" id="SSW91351.1"/>
    </source>
</evidence>
<dbReference type="PANTHER" id="PTHR42878">
    <property type="entry name" value="TWO-COMPONENT HISTIDINE KINASE"/>
    <property type="match status" value="1"/>
</dbReference>
<keyword evidence="10" id="KW-0675">Receptor</keyword>
<dbReference type="PROSITE" id="PS50046">
    <property type="entry name" value="PHYTOCHROME_2"/>
    <property type="match status" value="1"/>
</dbReference>
<dbReference type="SUPFAM" id="SSF55785">
    <property type="entry name" value="PYP-like sensor domain (PAS domain)"/>
    <property type="match status" value="1"/>
</dbReference>
<dbReference type="Pfam" id="PF00512">
    <property type="entry name" value="HisKA"/>
    <property type="match status" value="1"/>
</dbReference>
<dbReference type="CDD" id="cd00082">
    <property type="entry name" value="HisKA"/>
    <property type="match status" value="1"/>
</dbReference>
<feature type="domain" description="Histidine kinase" evidence="13">
    <location>
        <begin position="550"/>
        <end position="776"/>
    </location>
</feature>
<dbReference type="EMBL" id="UFQQ01000011">
    <property type="protein sequence ID" value="SSW91351.1"/>
    <property type="molecule type" value="Genomic_DNA"/>
</dbReference>
<keyword evidence="5" id="KW-0597">Phosphoprotein</keyword>
<keyword evidence="8 15" id="KW-0418">Kinase</keyword>
<dbReference type="InterPro" id="IPR029016">
    <property type="entry name" value="GAF-like_dom_sf"/>
</dbReference>
<evidence type="ECO:0000313" key="16">
    <source>
        <dbReference type="Proteomes" id="UP000252631"/>
    </source>
</evidence>
<dbReference type="InterPro" id="IPR036097">
    <property type="entry name" value="HisK_dim/P_sf"/>
</dbReference>
<dbReference type="SMART" id="SM00065">
    <property type="entry name" value="GAF"/>
    <property type="match status" value="1"/>
</dbReference>
<evidence type="ECO:0000256" key="3">
    <source>
        <dbReference type="ARBA" id="ARBA00012438"/>
    </source>
</evidence>
<dbReference type="InterPro" id="IPR050351">
    <property type="entry name" value="BphY/WalK/GraS-like"/>
</dbReference>
<dbReference type="Pfam" id="PF00360">
    <property type="entry name" value="PHY"/>
    <property type="match status" value="1"/>
</dbReference>
<comment type="catalytic activity">
    <reaction evidence="1">
        <text>ATP + protein L-histidine = ADP + protein N-phospho-L-histidine.</text>
        <dbReference type="EC" id="2.7.13.3"/>
    </reaction>
</comment>
<evidence type="ECO:0000259" key="12">
    <source>
        <dbReference type="PROSITE" id="PS50046"/>
    </source>
</evidence>
<evidence type="ECO:0000256" key="4">
    <source>
        <dbReference type="ARBA" id="ARBA00022543"/>
    </source>
</evidence>
<dbReference type="InterPro" id="IPR036890">
    <property type="entry name" value="HATPase_C_sf"/>
</dbReference>
<dbReference type="PRINTS" id="PR00344">
    <property type="entry name" value="BCTRLSENSOR"/>
</dbReference>
<comment type="similarity">
    <text evidence="2">In the N-terminal section; belongs to the phytochrome family.</text>
</comment>
<keyword evidence="6" id="KW-0716">Sensory transduction</keyword>
<sequence>MTSKSDSRSSGMSSAGDASIADPSGRMAVDLTECDREPIHIPGSIQPHGYLFALAGSDHRLISVSANVEELLGRPADLVVDSSLPGYLSTASAARLADVLSAPDLAATNPIRIDVVTPAGERTFNGIVHRHDALTFLELEPRTELQQSTEFFRSVRSAIRRLQTATDLTMACRIAATEVRRITGFERVKIYRFAADWSGQVIAEDRAAGVPSLLDFHFPSSDIPAQSRALYTVNPTRIIPNIRYRPTPLVPDHNPLAGGPIDLSFSVLRSVSPTHLEYMVNMGMHGAMSISIVRDGRLWGMISCHNTRPHFVSYEIRQACELIAQVLTWQISVLEEAEVVRHSVRVRAIQNRLLHELADEQGLPAGLSKVADQMLALMDATGFALCGFDGVAAFGSTPDRDDILALAAWLARREPRGIFQTEQLPAHYPPAASYADRASGLLAVPLGRASTTLMLWFRPEVAQTVTWGGDPHKPVQIGPRGLRLQTRASFEAWREEVQGKSQPWRSHEIAAAEEIRDLVVDVILGRAEELENANRDLSRSNDELESFAYVAAHDLKEPLRHIEAFAGLLSDLLLPEARARLGVMVNGIEASSRRLRALINDLAEYSRVGRQAVPLQPTDLNEILTDVLSDLKPMLQDARADIAVDRLPMVLCDRSQIRQLLQNLISNALKYRDSSRLPHIKVSARVEPSNAGEAPGEENNGMTLISIADNGIGFDNEYSEQIFEPFQRLHGPGEYEGTGIGLAICRKIVHRHGGKIAATSVAGEGSVFSFTLPLPRLGEQES</sequence>
<dbReference type="FunFam" id="3.30.565.10:FF:000006">
    <property type="entry name" value="Sensor histidine kinase WalK"/>
    <property type="match status" value="1"/>
</dbReference>
<dbReference type="AlphaFoldDB" id="A0A336JZA4"/>
<evidence type="ECO:0000259" key="13">
    <source>
        <dbReference type="PROSITE" id="PS50109"/>
    </source>
</evidence>
<dbReference type="InterPro" id="IPR003594">
    <property type="entry name" value="HATPase_dom"/>
</dbReference>
<dbReference type="InterPro" id="IPR035965">
    <property type="entry name" value="PAS-like_dom_sf"/>
</dbReference>
<evidence type="ECO:0000313" key="14">
    <source>
        <dbReference type="EMBL" id="RED33275.1"/>
    </source>
</evidence>
<dbReference type="SUPFAM" id="SSF55781">
    <property type="entry name" value="GAF domain-like"/>
    <property type="match status" value="2"/>
</dbReference>
<dbReference type="InterPro" id="IPR016132">
    <property type="entry name" value="Phyto_chromo_attachment"/>
</dbReference>
<keyword evidence="4" id="KW-0600">Photoreceptor protein</keyword>
<evidence type="ECO:0000256" key="5">
    <source>
        <dbReference type="ARBA" id="ARBA00022553"/>
    </source>
</evidence>
<dbReference type="SMART" id="SM00387">
    <property type="entry name" value="HATPase_c"/>
    <property type="match status" value="1"/>
</dbReference>
<dbReference type="Pfam" id="PF02518">
    <property type="entry name" value="HATPase_c"/>
    <property type="match status" value="1"/>
</dbReference>
<dbReference type="GO" id="GO:0000155">
    <property type="term" value="F:phosphorelay sensor kinase activity"/>
    <property type="evidence" value="ECO:0007669"/>
    <property type="project" value="InterPro"/>
</dbReference>
<evidence type="ECO:0000256" key="7">
    <source>
        <dbReference type="ARBA" id="ARBA00022679"/>
    </source>
</evidence>
<dbReference type="InterPro" id="IPR013515">
    <property type="entry name" value="Phytochrome_cen-reg"/>
</dbReference>
<dbReference type="PANTHER" id="PTHR42878:SF15">
    <property type="entry name" value="BACTERIOPHYTOCHROME"/>
    <property type="match status" value="1"/>
</dbReference>
<dbReference type="GO" id="GO:0007234">
    <property type="term" value="P:osmosensory signaling via phosphorelay pathway"/>
    <property type="evidence" value="ECO:0007669"/>
    <property type="project" value="TreeGrafter"/>
</dbReference>
<keyword evidence="9" id="KW-0157">Chromophore</keyword>
<evidence type="ECO:0000256" key="6">
    <source>
        <dbReference type="ARBA" id="ARBA00022606"/>
    </source>
</evidence>
<evidence type="ECO:0000256" key="1">
    <source>
        <dbReference type="ARBA" id="ARBA00000085"/>
    </source>
</evidence>
<dbReference type="SMART" id="SM00388">
    <property type="entry name" value="HisKA"/>
    <property type="match status" value="1"/>
</dbReference>
<dbReference type="GO" id="GO:0009881">
    <property type="term" value="F:photoreceptor activity"/>
    <property type="evidence" value="ECO:0007669"/>
    <property type="project" value="UniProtKB-KW"/>
</dbReference>
<evidence type="ECO:0000313" key="17">
    <source>
        <dbReference type="Proteomes" id="UP000256343"/>
    </source>
</evidence>
<reference evidence="15 16" key="1">
    <citation type="submission" date="2017-08" db="EMBL/GenBank/DDBJ databases">
        <authorList>
            <person name="de Groot N.N."/>
        </authorList>
    </citation>
    <scope>NUCLEOTIDE SEQUENCE [LARGE SCALE GENOMIC DNA]</scope>
    <source>
        <strain evidence="15 16">JA575</strain>
    </source>
</reference>
<reference evidence="14 17" key="2">
    <citation type="submission" date="2018-07" db="EMBL/GenBank/DDBJ databases">
        <title>Genomic Encyclopedia of Archaeal and Bacterial Type Strains, Phase II (KMG-II): from individual species to whole genera.</title>
        <authorList>
            <person name="Goeker M."/>
        </authorList>
    </citation>
    <scope>NUCLEOTIDE SEQUENCE [LARGE SCALE GENOMIC DNA]</scope>
    <source>
        <strain evidence="14 17">JA575</strain>
    </source>
</reference>
<evidence type="ECO:0000256" key="11">
    <source>
        <dbReference type="SAM" id="MobiDB-lite"/>
    </source>
</evidence>
<dbReference type="SUPFAM" id="SSF47384">
    <property type="entry name" value="Homodimeric domain of signal transducing histidine kinase"/>
    <property type="match status" value="1"/>
</dbReference>
<evidence type="ECO:0000256" key="8">
    <source>
        <dbReference type="ARBA" id="ARBA00022777"/>
    </source>
</evidence>
<dbReference type="Gene3D" id="3.30.450.40">
    <property type="match status" value="1"/>
</dbReference>
<dbReference type="Proteomes" id="UP000256343">
    <property type="component" value="Unassembled WGS sequence"/>
</dbReference>
<dbReference type="Pfam" id="PF01590">
    <property type="entry name" value="GAF"/>
    <property type="match status" value="1"/>
</dbReference>
<organism evidence="15 16">
    <name type="scientific">Rhodopseudomonas pentothenatexigens</name>
    <dbReference type="NCBI Taxonomy" id="999699"/>
    <lineage>
        <taxon>Bacteria</taxon>
        <taxon>Pseudomonadati</taxon>
        <taxon>Pseudomonadota</taxon>
        <taxon>Alphaproteobacteria</taxon>
        <taxon>Hyphomicrobiales</taxon>
        <taxon>Nitrobacteraceae</taxon>
        <taxon>Rhodopseudomonas</taxon>
    </lineage>
</organism>
<dbReference type="InterPro" id="IPR004358">
    <property type="entry name" value="Sig_transdc_His_kin-like_C"/>
</dbReference>
<protein>
    <recommendedName>
        <fullName evidence="3">histidine kinase</fullName>
        <ecNumber evidence="3">2.7.13.3</ecNumber>
    </recommendedName>
</protein>
<dbReference type="Pfam" id="PF08446">
    <property type="entry name" value="PAS_2"/>
    <property type="match status" value="1"/>
</dbReference>
<dbReference type="GO" id="GO:0006355">
    <property type="term" value="P:regulation of DNA-templated transcription"/>
    <property type="evidence" value="ECO:0007669"/>
    <property type="project" value="InterPro"/>
</dbReference>
<dbReference type="GO" id="GO:0030295">
    <property type="term" value="F:protein kinase activator activity"/>
    <property type="evidence" value="ECO:0007669"/>
    <property type="project" value="TreeGrafter"/>
</dbReference>
<evidence type="ECO:0000256" key="2">
    <source>
        <dbReference type="ARBA" id="ARBA00006402"/>
    </source>
</evidence>
<dbReference type="InterPro" id="IPR005467">
    <property type="entry name" value="His_kinase_dom"/>
</dbReference>
<dbReference type="SUPFAM" id="SSF55874">
    <property type="entry name" value="ATPase domain of HSP90 chaperone/DNA topoisomerase II/histidine kinase"/>
    <property type="match status" value="1"/>
</dbReference>
<dbReference type="Proteomes" id="UP000252631">
    <property type="component" value="Unassembled WGS sequence"/>
</dbReference>